<dbReference type="InterPro" id="IPR001179">
    <property type="entry name" value="PPIase_FKBP_dom"/>
</dbReference>
<feature type="signal peptide" evidence="7">
    <location>
        <begin position="1"/>
        <end position="22"/>
    </location>
</feature>
<dbReference type="STRING" id="883077.HMPREF9241_00994"/>
<name>K0Z2K7_9ACTO</name>
<evidence type="ECO:0000313" key="10">
    <source>
        <dbReference type="Proteomes" id="UP000003994"/>
    </source>
</evidence>
<dbReference type="AlphaFoldDB" id="K0Z2K7"/>
<dbReference type="HOGENOM" id="CLU_053307_2_0_11"/>
<feature type="compositionally biased region" description="Polar residues" evidence="6">
    <location>
        <begin position="27"/>
        <end position="39"/>
    </location>
</feature>
<dbReference type="PATRIC" id="fig|883077.3.peg.1000"/>
<feature type="domain" description="PPIase FKBP-type" evidence="8">
    <location>
        <begin position="92"/>
        <end position="177"/>
    </location>
</feature>
<dbReference type="InterPro" id="IPR044609">
    <property type="entry name" value="FKBP2/11"/>
</dbReference>
<protein>
    <recommendedName>
        <fullName evidence="2 5">peptidylprolyl isomerase</fullName>
        <ecNumber evidence="2 5">5.2.1.8</ecNumber>
    </recommendedName>
</protein>
<dbReference type="SUPFAM" id="SSF54534">
    <property type="entry name" value="FKBP-like"/>
    <property type="match status" value="1"/>
</dbReference>
<sequence>MKIMHKAATAVLTITVSLGLVACGSTDAPQSASPQSGTSIPEVERDGDFNFPATTGGYGEDTEISAGEGDAPTDKVYVKTLVQGDGAEVQLTDTVYVNYELALWDGTKVESSFETGKPIAFALNRVIPGWTYGLATQHVGDRVELVVPATWAYGDKDSASIPANSTLIFVVDLLDSTSNVSIDEESLKNATATGNELPAGISVEGAPAVEPTLSFTEGSAVPTEDASIDIYTGIGETIEDGDIVLYRGLGAPFGDASQIQSTWSDTTNKYTADAADLKVVGKTVGTRFLYIAGASAAAQQSAQSGAQSDSTQTITPKVFVLDVIGVMKAHR</sequence>
<dbReference type="InterPro" id="IPR046357">
    <property type="entry name" value="PPIase_dom_sf"/>
</dbReference>
<dbReference type="Proteomes" id="UP000003994">
    <property type="component" value="Unassembled WGS sequence"/>
</dbReference>
<dbReference type="RefSeq" id="WP_006681199.1">
    <property type="nucleotide sequence ID" value="NZ_JH815209.1"/>
</dbReference>
<dbReference type="GO" id="GO:0003755">
    <property type="term" value="F:peptidyl-prolyl cis-trans isomerase activity"/>
    <property type="evidence" value="ECO:0007669"/>
    <property type="project" value="UniProtKB-KW"/>
</dbReference>
<reference evidence="9 10" key="1">
    <citation type="submission" date="2012-07" db="EMBL/GenBank/DDBJ databases">
        <title>The Genome Sequence of Actinomyces turicensis ACS-279-V-COL4.</title>
        <authorList>
            <consortium name="The Broad Institute Genome Sequencing Platform"/>
            <person name="Earl A."/>
            <person name="Ward D."/>
            <person name="Feldgarden M."/>
            <person name="Gevers D."/>
            <person name="Saerens B."/>
            <person name="Vaneechoutte M."/>
            <person name="Walker B."/>
            <person name="Young S.K."/>
            <person name="Zeng Q."/>
            <person name="Gargeya S."/>
            <person name="Fitzgerald M."/>
            <person name="Haas B."/>
            <person name="Abouelleil A."/>
            <person name="Alvarado L."/>
            <person name="Arachchi H.M."/>
            <person name="Berlin A."/>
            <person name="Chapman S.B."/>
            <person name="Goldberg J."/>
            <person name="Griggs A."/>
            <person name="Gujja S."/>
            <person name="Hansen M."/>
            <person name="Howarth C."/>
            <person name="Imamovic A."/>
            <person name="Larimer J."/>
            <person name="McCowen C."/>
            <person name="Montmayeur A."/>
            <person name="Murphy C."/>
            <person name="Neiman D."/>
            <person name="Pearson M."/>
            <person name="Priest M."/>
            <person name="Roberts A."/>
            <person name="Saif S."/>
            <person name="Shea T."/>
            <person name="Sisk P."/>
            <person name="Sykes S."/>
            <person name="Wortman J."/>
            <person name="Nusbaum C."/>
            <person name="Birren B."/>
        </authorList>
    </citation>
    <scope>NUCLEOTIDE SEQUENCE [LARGE SCALE GENOMIC DNA]</scope>
    <source>
        <strain evidence="9 10">ACS-279-V-Col4</strain>
    </source>
</reference>
<evidence type="ECO:0000256" key="4">
    <source>
        <dbReference type="ARBA" id="ARBA00023235"/>
    </source>
</evidence>
<dbReference type="Pfam" id="PF00254">
    <property type="entry name" value="FKBP_C"/>
    <property type="match status" value="1"/>
</dbReference>
<evidence type="ECO:0000256" key="1">
    <source>
        <dbReference type="ARBA" id="ARBA00000971"/>
    </source>
</evidence>
<feature type="region of interest" description="Disordered" evidence="6">
    <location>
        <begin position="26"/>
        <end position="48"/>
    </location>
</feature>
<keyword evidence="4 5" id="KW-0413">Isomerase</keyword>
<dbReference type="PROSITE" id="PS50059">
    <property type="entry name" value="FKBP_PPIASE"/>
    <property type="match status" value="1"/>
</dbReference>
<evidence type="ECO:0000256" key="3">
    <source>
        <dbReference type="ARBA" id="ARBA00023110"/>
    </source>
</evidence>
<feature type="chain" id="PRO_5039514717" description="peptidylprolyl isomerase" evidence="7">
    <location>
        <begin position="23"/>
        <end position="331"/>
    </location>
</feature>
<dbReference type="EMBL" id="AGWQ01000006">
    <property type="protein sequence ID" value="EJZ86369.1"/>
    <property type="molecule type" value="Genomic_DNA"/>
</dbReference>
<proteinExistence type="predicted"/>
<evidence type="ECO:0000256" key="6">
    <source>
        <dbReference type="SAM" id="MobiDB-lite"/>
    </source>
</evidence>
<evidence type="ECO:0000256" key="2">
    <source>
        <dbReference type="ARBA" id="ARBA00013194"/>
    </source>
</evidence>
<evidence type="ECO:0000313" key="9">
    <source>
        <dbReference type="EMBL" id="EJZ86369.1"/>
    </source>
</evidence>
<accession>K0Z2K7</accession>
<keyword evidence="7" id="KW-0732">Signal</keyword>
<keyword evidence="3 5" id="KW-0697">Rotamase</keyword>
<dbReference type="PANTHER" id="PTHR45779:SF7">
    <property type="entry name" value="PEPTIDYLPROLYL ISOMERASE"/>
    <property type="match status" value="1"/>
</dbReference>
<evidence type="ECO:0000256" key="5">
    <source>
        <dbReference type="PROSITE-ProRule" id="PRU00277"/>
    </source>
</evidence>
<organism evidence="9 10">
    <name type="scientific">Schaalia turicensis ACS-279-V-Col4</name>
    <dbReference type="NCBI Taxonomy" id="883077"/>
    <lineage>
        <taxon>Bacteria</taxon>
        <taxon>Bacillati</taxon>
        <taxon>Actinomycetota</taxon>
        <taxon>Actinomycetes</taxon>
        <taxon>Actinomycetales</taxon>
        <taxon>Actinomycetaceae</taxon>
        <taxon>Schaalia</taxon>
    </lineage>
</organism>
<dbReference type="PANTHER" id="PTHR45779">
    <property type="entry name" value="PEPTIDYLPROLYL ISOMERASE"/>
    <property type="match status" value="1"/>
</dbReference>
<evidence type="ECO:0000256" key="7">
    <source>
        <dbReference type="SAM" id="SignalP"/>
    </source>
</evidence>
<dbReference type="PROSITE" id="PS51257">
    <property type="entry name" value="PROKAR_LIPOPROTEIN"/>
    <property type="match status" value="1"/>
</dbReference>
<comment type="catalytic activity">
    <reaction evidence="1 5">
        <text>[protein]-peptidylproline (omega=180) = [protein]-peptidylproline (omega=0)</text>
        <dbReference type="Rhea" id="RHEA:16237"/>
        <dbReference type="Rhea" id="RHEA-COMP:10747"/>
        <dbReference type="Rhea" id="RHEA-COMP:10748"/>
        <dbReference type="ChEBI" id="CHEBI:83833"/>
        <dbReference type="ChEBI" id="CHEBI:83834"/>
        <dbReference type="EC" id="5.2.1.8"/>
    </reaction>
</comment>
<keyword evidence="10" id="KW-1185">Reference proteome</keyword>
<dbReference type="Gene3D" id="3.10.50.40">
    <property type="match status" value="1"/>
</dbReference>
<evidence type="ECO:0000259" key="8">
    <source>
        <dbReference type="PROSITE" id="PS50059"/>
    </source>
</evidence>
<dbReference type="EC" id="5.2.1.8" evidence="2 5"/>
<gene>
    <name evidence="9" type="ORF">HMPREF9241_00994</name>
</gene>
<dbReference type="eggNOG" id="COG0545">
    <property type="taxonomic scope" value="Bacteria"/>
</dbReference>
<comment type="caution">
    <text evidence="9">The sequence shown here is derived from an EMBL/GenBank/DDBJ whole genome shotgun (WGS) entry which is preliminary data.</text>
</comment>